<keyword evidence="2" id="KW-1185">Reference proteome</keyword>
<reference evidence="1" key="1">
    <citation type="submission" date="2021-02" db="EMBL/GenBank/DDBJ databases">
        <authorList>
            <consortium name="DOE Joint Genome Institute"/>
            <person name="Ahrendt S."/>
            <person name="Looney B.P."/>
            <person name="Miyauchi S."/>
            <person name="Morin E."/>
            <person name="Drula E."/>
            <person name="Courty P.E."/>
            <person name="Chicoki N."/>
            <person name="Fauchery L."/>
            <person name="Kohler A."/>
            <person name="Kuo A."/>
            <person name="Labutti K."/>
            <person name="Pangilinan J."/>
            <person name="Lipzen A."/>
            <person name="Riley R."/>
            <person name="Andreopoulos W."/>
            <person name="He G."/>
            <person name="Johnson J."/>
            <person name="Barry K.W."/>
            <person name="Grigoriev I.V."/>
            <person name="Nagy L."/>
            <person name="Hibbett D."/>
            <person name="Henrissat B."/>
            <person name="Matheny P.B."/>
            <person name="Labbe J."/>
            <person name="Martin F."/>
        </authorList>
    </citation>
    <scope>NUCLEOTIDE SEQUENCE</scope>
    <source>
        <strain evidence="1">EC-137</strain>
    </source>
</reference>
<sequence>MSDEESGEKKGGYRVEYSPNNRASCKGPKPCNGTKLVKGALRHASVVDFQGHTSMAYRHWGCVTPKILQNMKASLGEVENLDGFENMKPEDQERIRKAWEEGHVAEDDIPETADKTKLIGGAEGDED</sequence>
<name>A0ACB8Q791_9AGAM</name>
<gene>
    <name evidence="1" type="ORF">K488DRAFT_61207</name>
</gene>
<organism evidence="1 2">
    <name type="scientific">Vararia minispora EC-137</name>
    <dbReference type="NCBI Taxonomy" id="1314806"/>
    <lineage>
        <taxon>Eukaryota</taxon>
        <taxon>Fungi</taxon>
        <taxon>Dikarya</taxon>
        <taxon>Basidiomycota</taxon>
        <taxon>Agaricomycotina</taxon>
        <taxon>Agaricomycetes</taxon>
        <taxon>Russulales</taxon>
        <taxon>Lachnocladiaceae</taxon>
        <taxon>Vararia</taxon>
    </lineage>
</organism>
<comment type="caution">
    <text evidence="1">The sequence shown here is derived from an EMBL/GenBank/DDBJ whole genome shotgun (WGS) entry which is preliminary data.</text>
</comment>
<accession>A0ACB8Q791</accession>
<evidence type="ECO:0000313" key="2">
    <source>
        <dbReference type="Proteomes" id="UP000814128"/>
    </source>
</evidence>
<dbReference type="EMBL" id="MU273882">
    <property type="protein sequence ID" value="KAI0027552.1"/>
    <property type="molecule type" value="Genomic_DNA"/>
</dbReference>
<feature type="non-terminal residue" evidence="1">
    <location>
        <position position="127"/>
    </location>
</feature>
<evidence type="ECO:0000313" key="1">
    <source>
        <dbReference type="EMBL" id="KAI0027552.1"/>
    </source>
</evidence>
<proteinExistence type="predicted"/>
<dbReference type="Proteomes" id="UP000814128">
    <property type="component" value="Unassembled WGS sequence"/>
</dbReference>
<reference evidence="1" key="2">
    <citation type="journal article" date="2022" name="New Phytol.">
        <title>Evolutionary transition to the ectomycorrhizal habit in the genomes of a hyperdiverse lineage of mushroom-forming fungi.</title>
        <authorList>
            <person name="Looney B."/>
            <person name="Miyauchi S."/>
            <person name="Morin E."/>
            <person name="Drula E."/>
            <person name="Courty P.E."/>
            <person name="Kohler A."/>
            <person name="Kuo A."/>
            <person name="LaButti K."/>
            <person name="Pangilinan J."/>
            <person name="Lipzen A."/>
            <person name="Riley R."/>
            <person name="Andreopoulos W."/>
            <person name="He G."/>
            <person name="Johnson J."/>
            <person name="Nolan M."/>
            <person name="Tritt A."/>
            <person name="Barry K.W."/>
            <person name="Grigoriev I.V."/>
            <person name="Nagy L.G."/>
            <person name="Hibbett D."/>
            <person name="Henrissat B."/>
            <person name="Matheny P.B."/>
            <person name="Labbe J."/>
            <person name="Martin F.M."/>
        </authorList>
    </citation>
    <scope>NUCLEOTIDE SEQUENCE</scope>
    <source>
        <strain evidence="1">EC-137</strain>
    </source>
</reference>
<protein>
    <submittedName>
        <fullName evidence="1">Uncharacterized protein</fullName>
    </submittedName>
</protein>